<dbReference type="SUPFAM" id="SSF54001">
    <property type="entry name" value="Cysteine proteinases"/>
    <property type="match status" value="1"/>
</dbReference>
<reference evidence="3 4" key="1">
    <citation type="submission" date="2016-07" db="EMBL/GenBank/DDBJ databases">
        <title>Complete genome sequence of Altererythrobacter dongtanensis KCTC 22672, a type strain with esterase isolated from tidal flat.</title>
        <authorList>
            <person name="Cheng H."/>
            <person name="Wu Y.-H."/>
            <person name="Zhou P."/>
            <person name="Huo Y.-Y."/>
            <person name="Wang C.-S."/>
            <person name="Xu X.-W."/>
        </authorList>
    </citation>
    <scope>NUCLEOTIDE SEQUENCE [LARGE SCALE GENOMIC DNA]</scope>
    <source>
        <strain evidence="3 4">KCTC 22672</strain>
    </source>
</reference>
<dbReference type="EMBL" id="CP016591">
    <property type="protein sequence ID" value="ANY19667.1"/>
    <property type="molecule type" value="Genomic_DNA"/>
</dbReference>
<sequence length="239" mass="25599">MAAFALVAAPMPVAAQETAAAPTPACDAKPEPFVMPTTGAVFTLPPEPDTLAACEPPPPPPPPRPPAPSLFRMVAMPIGGNAVASKWDAARAGVITDRSGPWDELMSEVRRLPAADPISMVNQWVNWHVRFRDDAGRDEWSPAAETLIRGYGDCEDFALAKMGLLLALGVPGDDMYLVLLRDRAATDHAVLAVSRNGQLFVLDNRTDKILPASAIADYTPVISFSGQYAWTYGHRAAAR</sequence>
<feature type="region of interest" description="Disordered" evidence="1">
    <location>
        <begin position="47"/>
        <end position="67"/>
    </location>
</feature>
<feature type="chain" id="PRO_5012588238" evidence="2">
    <location>
        <begin position="16"/>
        <end position="239"/>
    </location>
</feature>
<dbReference type="RefSeq" id="WP_157096670.1">
    <property type="nucleotide sequence ID" value="NZ_CP016591.1"/>
</dbReference>
<feature type="signal peptide" evidence="2">
    <location>
        <begin position="1"/>
        <end position="15"/>
    </location>
</feature>
<feature type="compositionally biased region" description="Pro residues" evidence="1">
    <location>
        <begin position="55"/>
        <end position="67"/>
    </location>
</feature>
<accession>A0A1B2AC03</accession>
<dbReference type="PANTHER" id="PTHR39327">
    <property type="match status" value="1"/>
</dbReference>
<evidence type="ECO:0000313" key="3">
    <source>
        <dbReference type="EMBL" id="ANY19667.1"/>
    </source>
</evidence>
<organism evidence="3 4">
    <name type="scientific">Tsuneonella dongtanensis</name>
    <dbReference type="NCBI Taxonomy" id="692370"/>
    <lineage>
        <taxon>Bacteria</taxon>
        <taxon>Pseudomonadati</taxon>
        <taxon>Pseudomonadota</taxon>
        <taxon>Alphaproteobacteria</taxon>
        <taxon>Sphingomonadales</taxon>
        <taxon>Erythrobacteraceae</taxon>
        <taxon>Tsuneonella</taxon>
    </lineage>
</organism>
<dbReference type="AlphaFoldDB" id="A0A1B2AC03"/>
<gene>
    <name evidence="3" type="ORF">A6F68_01149</name>
</gene>
<keyword evidence="4" id="KW-1185">Reference proteome</keyword>
<dbReference type="PATRIC" id="fig|692370.5.peg.1166"/>
<keyword evidence="2" id="KW-0732">Signal</keyword>
<protein>
    <submittedName>
        <fullName evidence="3">Transglutaminase-like domain protein</fullName>
    </submittedName>
</protein>
<dbReference type="Gene3D" id="3.10.620.30">
    <property type="match status" value="1"/>
</dbReference>
<dbReference type="InterPro" id="IPR038765">
    <property type="entry name" value="Papain-like_cys_pep_sf"/>
</dbReference>
<dbReference type="KEGG" id="ado:A6F68_01149"/>
<dbReference type="OrthoDB" id="5401788at2"/>
<dbReference type="Proteomes" id="UP000092932">
    <property type="component" value="Chromosome"/>
</dbReference>
<dbReference type="PANTHER" id="PTHR39327:SF1">
    <property type="entry name" value="BLR5470 PROTEIN"/>
    <property type="match status" value="1"/>
</dbReference>
<dbReference type="STRING" id="692370.A6F68_01149"/>
<evidence type="ECO:0000256" key="1">
    <source>
        <dbReference type="SAM" id="MobiDB-lite"/>
    </source>
</evidence>
<name>A0A1B2AC03_9SPHN</name>
<evidence type="ECO:0000313" key="4">
    <source>
        <dbReference type="Proteomes" id="UP000092932"/>
    </source>
</evidence>
<dbReference type="Pfam" id="PF06035">
    <property type="entry name" value="Peptidase_C93"/>
    <property type="match status" value="1"/>
</dbReference>
<evidence type="ECO:0000256" key="2">
    <source>
        <dbReference type="SAM" id="SignalP"/>
    </source>
</evidence>
<dbReference type="InterPro" id="IPR010319">
    <property type="entry name" value="Transglutaminase-like_Cys_pept"/>
</dbReference>
<proteinExistence type="predicted"/>